<proteinExistence type="inferred from homology"/>
<dbReference type="GO" id="GO:0003677">
    <property type="term" value="F:DNA binding"/>
    <property type="evidence" value="ECO:0007669"/>
    <property type="project" value="UniProtKB-KW"/>
</dbReference>
<evidence type="ECO:0000313" key="12">
    <source>
        <dbReference type="Proteomes" id="UP000197138"/>
    </source>
</evidence>
<keyword evidence="4 8" id="KW-0238">DNA-binding</keyword>
<dbReference type="InterPro" id="IPR010525">
    <property type="entry name" value="ARF_dom"/>
</dbReference>
<comment type="subunit">
    <text evidence="8">Homodimers and heterodimers.</text>
</comment>
<accession>A0A218XZG7</accession>
<dbReference type="GO" id="GO:0005634">
    <property type="term" value="C:nucleus"/>
    <property type="evidence" value="ECO:0007669"/>
    <property type="project" value="UniProtKB-SubCell"/>
</dbReference>
<reference evidence="12" key="1">
    <citation type="journal article" date="2017" name="Plant J.">
        <title>The pomegranate (Punica granatum L.) genome and the genomics of punicalagin biosynthesis.</title>
        <authorList>
            <person name="Qin G."/>
            <person name="Xu C."/>
            <person name="Ming R."/>
            <person name="Tang H."/>
            <person name="Guyot R."/>
            <person name="Kramer E.M."/>
            <person name="Hu Y."/>
            <person name="Yi X."/>
            <person name="Qi Y."/>
            <person name="Xu X."/>
            <person name="Gao Z."/>
            <person name="Pan H."/>
            <person name="Jian J."/>
            <person name="Tian Y."/>
            <person name="Yue Z."/>
            <person name="Xu Y."/>
        </authorList>
    </citation>
    <scope>NUCLEOTIDE SEQUENCE [LARGE SCALE GENOMIC DNA]</scope>
    <source>
        <strain evidence="12">cv. Dabenzi</strain>
    </source>
</reference>
<evidence type="ECO:0000313" key="11">
    <source>
        <dbReference type="EMBL" id="OWM90198.1"/>
    </source>
</evidence>
<dbReference type="InterPro" id="IPR003340">
    <property type="entry name" value="B3_DNA-bd"/>
</dbReference>
<dbReference type="Gene3D" id="2.30.30.1040">
    <property type="match status" value="1"/>
</dbReference>
<feature type="region of interest" description="Disordered" evidence="9">
    <location>
        <begin position="472"/>
        <end position="491"/>
    </location>
</feature>
<dbReference type="AlphaFoldDB" id="A0A218XZG7"/>
<dbReference type="EMBL" id="MTKT01000553">
    <property type="protein sequence ID" value="OWM90198.1"/>
    <property type="molecule type" value="Genomic_DNA"/>
</dbReference>
<dbReference type="SUPFAM" id="SSF101936">
    <property type="entry name" value="DNA-binding pseudobarrel domain"/>
    <property type="match status" value="1"/>
</dbReference>
<evidence type="ECO:0000256" key="7">
    <source>
        <dbReference type="ARBA" id="ARBA00023294"/>
    </source>
</evidence>
<dbReference type="SMART" id="SM01019">
    <property type="entry name" value="B3"/>
    <property type="match status" value="1"/>
</dbReference>
<evidence type="ECO:0000256" key="4">
    <source>
        <dbReference type="ARBA" id="ARBA00023125"/>
    </source>
</evidence>
<organism evidence="11 12">
    <name type="scientific">Punica granatum</name>
    <name type="common">Pomegranate</name>
    <dbReference type="NCBI Taxonomy" id="22663"/>
    <lineage>
        <taxon>Eukaryota</taxon>
        <taxon>Viridiplantae</taxon>
        <taxon>Streptophyta</taxon>
        <taxon>Embryophyta</taxon>
        <taxon>Tracheophyta</taxon>
        <taxon>Spermatophyta</taxon>
        <taxon>Magnoliopsida</taxon>
        <taxon>eudicotyledons</taxon>
        <taxon>Gunneridae</taxon>
        <taxon>Pentapetalae</taxon>
        <taxon>rosids</taxon>
        <taxon>malvids</taxon>
        <taxon>Myrtales</taxon>
        <taxon>Lythraceae</taxon>
        <taxon>Punica</taxon>
    </lineage>
</organism>
<keyword evidence="13" id="KW-1185">Reference proteome</keyword>
<sequence length="568" mass="61585">MSSSTSSPDFPPVDSRIWRACAGSSVRIPAVNSRVYYFPQGHLEQSSSASSPVLSPIALSRPYVACVVAAVSFHADPLTDEVFARLVLHPSSSGGEALPEARGYAVDEEDEKIASFAKVLTSSDANNGGGFSVPRFCADTIFPPLNYQIDPPVQNLEVTDVHGVVWTFRHIYRGTPRRHLLTTGWSKFVNNKKLVAGDSVLFMKNSGGDMFVGIRRATRVPGADCFTWRNQIAAGKTKIEEDSVLKESFSRNGRGRVPLESVVKAIEHAARGMPFEVIYYPRAGWSDFVVRADVVEASMKSYLAAGVRVKMAVETEDTSRMTWFQGTVSSTAMPENGPWAGSPWRMVQVIWDEPDVLPNSRSLNPWQLEPLSIQSAFPPTKKFRASGLGPDGGDAELYFPLRGFASSTLGHLSPSLLNYNISPAGMQGARQDAIGASSFLHYADENTPPKMFTADFLGNKMFPNYKSLPTGLNIESSPSENLSTDSPNSGRSSIADLAAQKVPANCIQLFGQFIYIEKPVESGSDDDGLKESIGTANAGQSLANPLVKLIERLDNQQEGASAVESCLI</sequence>
<dbReference type="Proteomes" id="UP000197138">
    <property type="component" value="Unassembled WGS sequence"/>
</dbReference>
<reference evidence="14" key="4">
    <citation type="submission" date="2025-04" db="UniProtKB">
        <authorList>
            <consortium name="RefSeq"/>
        </authorList>
    </citation>
    <scope>IDENTIFICATION</scope>
    <source>
        <tissue evidence="14">Leaf</tissue>
    </source>
</reference>
<evidence type="ECO:0000256" key="6">
    <source>
        <dbReference type="ARBA" id="ARBA00023242"/>
    </source>
</evidence>
<evidence type="ECO:0000256" key="1">
    <source>
        <dbReference type="ARBA" id="ARBA00004123"/>
    </source>
</evidence>
<dbReference type="PANTHER" id="PTHR31384:SF94">
    <property type="entry name" value="AUXIN RESPONSE FACTOR 17"/>
    <property type="match status" value="1"/>
</dbReference>
<dbReference type="Gene3D" id="2.40.330.10">
    <property type="entry name" value="DNA-binding pseudobarrel domain"/>
    <property type="match status" value="1"/>
</dbReference>
<dbReference type="Pfam" id="PF06507">
    <property type="entry name" value="ARF_AD"/>
    <property type="match status" value="1"/>
</dbReference>
<evidence type="ECO:0000313" key="14">
    <source>
        <dbReference type="RefSeq" id="XP_031373845.1"/>
    </source>
</evidence>
<comment type="similarity">
    <text evidence="2 8">Belongs to the ARF family.</text>
</comment>
<evidence type="ECO:0000259" key="10">
    <source>
        <dbReference type="PROSITE" id="PS50863"/>
    </source>
</evidence>
<keyword evidence="5 8" id="KW-0804">Transcription</keyword>
<keyword evidence="3 8" id="KW-0805">Transcription regulation</keyword>
<dbReference type="PROSITE" id="PS50863">
    <property type="entry name" value="B3"/>
    <property type="match status" value="1"/>
</dbReference>
<keyword evidence="7 8" id="KW-0927">Auxin signaling pathway</keyword>
<protein>
    <recommendedName>
        <fullName evidence="8">Auxin response factor</fullName>
    </recommendedName>
</protein>
<dbReference type="Proteomes" id="UP000515151">
    <property type="component" value="Chromosome 8"/>
</dbReference>
<keyword evidence="6 8" id="KW-0539">Nucleus</keyword>
<dbReference type="OrthoDB" id="1414159at2759"/>
<feature type="compositionally biased region" description="Polar residues" evidence="9">
    <location>
        <begin position="473"/>
        <end position="491"/>
    </location>
</feature>
<dbReference type="GeneID" id="116188553"/>
<dbReference type="Pfam" id="PF02362">
    <property type="entry name" value="B3"/>
    <property type="match status" value="1"/>
</dbReference>
<evidence type="ECO:0000256" key="2">
    <source>
        <dbReference type="ARBA" id="ARBA00007853"/>
    </source>
</evidence>
<dbReference type="PANTHER" id="PTHR31384">
    <property type="entry name" value="AUXIN RESPONSE FACTOR 4-RELATED"/>
    <property type="match status" value="1"/>
</dbReference>
<dbReference type="CDD" id="cd10017">
    <property type="entry name" value="B3_DNA"/>
    <property type="match status" value="1"/>
</dbReference>
<dbReference type="InterPro" id="IPR015300">
    <property type="entry name" value="DNA-bd_pseudobarrel_sf"/>
</dbReference>
<feature type="domain" description="TF-B3" evidence="10">
    <location>
        <begin position="116"/>
        <end position="218"/>
    </location>
</feature>
<evidence type="ECO:0000313" key="13">
    <source>
        <dbReference type="Proteomes" id="UP000515151"/>
    </source>
</evidence>
<dbReference type="RefSeq" id="XP_031373845.1">
    <property type="nucleotide sequence ID" value="XM_031517985.1"/>
</dbReference>
<comment type="subcellular location">
    <subcellularLocation>
        <location evidence="1 8">Nucleus</location>
    </subcellularLocation>
</comment>
<evidence type="ECO:0000256" key="3">
    <source>
        <dbReference type="ARBA" id="ARBA00023015"/>
    </source>
</evidence>
<evidence type="ECO:0000256" key="8">
    <source>
        <dbReference type="RuleBase" id="RU004561"/>
    </source>
</evidence>
<reference evidence="13" key="3">
    <citation type="journal article" date="2020" name="Plant Biotechnol. J.">
        <title>The pomegranate (Punica granatum L.) draft genome dissects genetic divergence between soft- and hard-seeded cultivars.</title>
        <authorList>
            <person name="Luo X."/>
            <person name="Li H."/>
            <person name="Wu Z."/>
            <person name="Yao W."/>
            <person name="Zhao P."/>
            <person name="Cao D."/>
            <person name="Yu H."/>
            <person name="Li K."/>
            <person name="Poudel K."/>
            <person name="Zhao D."/>
            <person name="Zhang F."/>
            <person name="Xia X."/>
            <person name="Chen L."/>
            <person name="Wang Q."/>
            <person name="Jing D."/>
            <person name="Cao S."/>
        </authorList>
    </citation>
    <scope>NUCLEOTIDE SEQUENCE [LARGE SCALE GENOMIC DNA]</scope>
</reference>
<evidence type="ECO:0000256" key="9">
    <source>
        <dbReference type="SAM" id="MobiDB-lite"/>
    </source>
</evidence>
<evidence type="ECO:0000256" key="5">
    <source>
        <dbReference type="ARBA" id="ARBA00023163"/>
    </source>
</evidence>
<gene>
    <name evidence="14" type="primary">LOC116188553</name>
    <name evidence="11" type="ORF">CDL15_Pgr006519</name>
</gene>
<dbReference type="GO" id="GO:0006355">
    <property type="term" value="P:regulation of DNA-templated transcription"/>
    <property type="evidence" value="ECO:0007669"/>
    <property type="project" value="InterPro"/>
</dbReference>
<dbReference type="InterPro" id="IPR044835">
    <property type="entry name" value="ARF_plant"/>
</dbReference>
<comment type="function">
    <text evidence="8">Auxin response factors (ARFs) are transcriptional factors that bind specifically to the DNA sequence 5'-TGTCTC-3' found in the auxin-responsive promoter elements (AuxREs).</text>
</comment>
<name>A0A218XZG7_PUNGR</name>
<dbReference type="GO" id="GO:0009734">
    <property type="term" value="P:auxin-activated signaling pathway"/>
    <property type="evidence" value="ECO:0007669"/>
    <property type="project" value="UniProtKB-KW"/>
</dbReference>
<dbReference type="FunFam" id="2.40.330.10:FF:000001">
    <property type="entry name" value="Auxin response factor"/>
    <property type="match status" value="1"/>
</dbReference>
<reference evidence="11" key="2">
    <citation type="submission" date="2017-06" db="EMBL/GenBank/DDBJ databases">
        <title>The pomegranate genome and the genomics of punicalagin biosynthesis.</title>
        <authorList>
            <person name="Xu C."/>
        </authorList>
    </citation>
    <scope>NUCLEOTIDE SEQUENCE [LARGE SCALE GENOMIC DNA]</scope>
    <source>
        <tissue evidence="11">Fresh leaf</tissue>
    </source>
</reference>